<dbReference type="Proteomes" id="UP000236630">
    <property type="component" value="Unassembled WGS sequence"/>
</dbReference>
<gene>
    <name evidence="1" type="ORF">CUMW_163170</name>
</gene>
<sequence length="93" mass="10327">MAEGTKIYDHLSFLNGIVSELEAIGVKIEDDDKVLRLLWSLSTSYKHMLPTLMYENETINLEEVASALLLEERKLNGKSTETTDVSALAVVGN</sequence>
<reference evidence="1 2" key="1">
    <citation type="journal article" date="2017" name="Front. Genet.">
        <title>Draft sequencing of the heterozygous diploid genome of Satsuma (Citrus unshiu Marc.) using a hybrid assembly approach.</title>
        <authorList>
            <person name="Shimizu T."/>
            <person name="Tanizawa Y."/>
            <person name="Mochizuki T."/>
            <person name="Nagasaki H."/>
            <person name="Yoshioka T."/>
            <person name="Toyoda A."/>
            <person name="Fujiyama A."/>
            <person name="Kaminuma E."/>
            <person name="Nakamura Y."/>
        </authorList>
    </citation>
    <scope>NUCLEOTIDE SEQUENCE [LARGE SCALE GENOMIC DNA]</scope>
    <source>
        <strain evidence="2">cv. Miyagawa wase</strain>
    </source>
</reference>
<comment type="caution">
    <text evidence="1">The sequence shown here is derived from an EMBL/GenBank/DDBJ whole genome shotgun (WGS) entry which is preliminary data.</text>
</comment>
<evidence type="ECO:0000313" key="1">
    <source>
        <dbReference type="EMBL" id="GAY55270.1"/>
    </source>
</evidence>
<name>A0A2H5PSC9_CITUN</name>
<dbReference type="EMBL" id="BDQV01000116">
    <property type="protein sequence ID" value="GAY55270.1"/>
    <property type="molecule type" value="Genomic_DNA"/>
</dbReference>
<keyword evidence="2" id="KW-1185">Reference proteome</keyword>
<proteinExistence type="predicted"/>
<evidence type="ECO:0008006" key="3">
    <source>
        <dbReference type="Google" id="ProtNLM"/>
    </source>
</evidence>
<accession>A0A2H5PSC9</accession>
<evidence type="ECO:0000313" key="2">
    <source>
        <dbReference type="Proteomes" id="UP000236630"/>
    </source>
</evidence>
<dbReference type="Pfam" id="PF14223">
    <property type="entry name" value="Retrotran_gag_2"/>
    <property type="match status" value="1"/>
</dbReference>
<dbReference type="AlphaFoldDB" id="A0A2H5PSC9"/>
<protein>
    <recommendedName>
        <fullName evidence="3">Retrovirus-related Pol polyprotein from transposon TNT 1-94</fullName>
    </recommendedName>
</protein>
<organism evidence="1 2">
    <name type="scientific">Citrus unshiu</name>
    <name type="common">Satsuma mandarin</name>
    <name type="synonym">Citrus nobilis var. unshiu</name>
    <dbReference type="NCBI Taxonomy" id="55188"/>
    <lineage>
        <taxon>Eukaryota</taxon>
        <taxon>Viridiplantae</taxon>
        <taxon>Streptophyta</taxon>
        <taxon>Embryophyta</taxon>
        <taxon>Tracheophyta</taxon>
        <taxon>Spermatophyta</taxon>
        <taxon>Magnoliopsida</taxon>
        <taxon>eudicotyledons</taxon>
        <taxon>Gunneridae</taxon>
        <taxon>Pentapetalae</taxon>
        <taxon>rosids</taxon>
        <taxon>malvids</taxon>
        <taxon>Sapindales</taxon>
        <taxon>Rutaceae</taxon>
        <taxon>Aurantioideae</taxon>
        <taxon>Citrus</taxon>
    </lineage>
</organism>